<evidence type="ECO:0000256" key="3">
    <source>
        <dbReference type="ARBA" id="ARBA00007823"/>
    </source>
</evidence>
<proteinExistence type="inferred from homology"/>
<feature type="non-terminal residue" evidence="12">
    <location>
        <position position="1"/>
    </location>
</feature>
<keyword evidence="8" id="KW-0255">Endonuclease</keyword>
<sequence>KDKCFLMDCGEGTYGQLLRLYRDQYKEKLLQLFSIFISHMHADHHLGLVKVLKERHRLIQNSQMEYEPVYLVGPKELDPWLKNYYMHFEEISPLYRFVECRDLELNPFGEFASVAEQEKYLKDITISTVPVIHCKDSHGAIISSKSKKWKLVYSGDTIPCKRLIEAGKNCSLLIHEATMEDELSAEAAAKRHSTTSEAIKVAEDMNAGYTILTHFSQRYAKVPLFNENFHNHVGCAFDNMKVQPNQFYILPLLLPTLKTLFAEYIEDMHIKGHKRRNRENMKNNVITESVNKKLCTG</sequence>
<evidence type="ECO:0000256" key="10">
    <source>
        <dbReference type="ARBA" id="ARBA00022833"/>
    </source>
</evidence>
<keyword evidence="7" id="KW-0479">Metal-binding</keyword>
<protein>
    <recommendedName>
        <fullName evidence="4">ribonuclease Z</fullName>
        <ecNumber evidence="4">3.1.26.11</ecNumber>
    </recommendedName>
</protein>
<dbReference type="Pfam" id="PF12706">
    <property type="entry name" value="Lactamase_B_2"/>
    <property type="match status" value="1"/>
</dbReference>
<evidence type="ECO:0000256" key="4">
    <source>
        <dbReference type="ARBA" id="ARBA00012477"/>
    </source>
</evidence>
<keyword evidence="9" id="KW-0378">Hydrolase</keyword>
<evidence type="ECO:0000256" key="1">
    <source>
        <dbReference type="ARBA" id="ARBA00000402"/>
    </source>
</evidence>
<evidence type="ECO:0000313" key="13">
    <source>
        <dbReference type="Proteomes" id="UP000827092"/>
    </source>
</evidence>
<dbReference type="GO" id="GO:0042781">
    <property type="term" value="F:3'-tRNA processing endoribonuclease activity"/>
    <property type="evidence" value="ECO:0007669"/>
    <property type="project" value="UniProtKB-EC"/>
</dbReference>
<evidence type="ECO:0000256" key="9">
    <source>
        <dbReference type="ARBA" id="ARBA00022801"/>
    </source>
</evidence>
<evidence type="ECO:0000256" key="6">
    <source>
        <dbReference type="ARBA" id="ARBA00022722"/>
    </source>
</evidence>
<name>A0AAV6U3A8_9ARAC</name>
<comment type="similarity">
    <text evidence="3">Belongs to the RNase Z family.</text>
</comment>
<evidence type="ECO:0000313" key="12">
    <source>
        <dbReference type="EMBL" id="KAG8178216.1"/>
    </source>
</evidence>
<dbReference type="SUPFAM" id="SSF56281">
    <property type="entry name" value="Metallo-hydrolase/oxidoreductase"/>
    <property type="match status" value="1"/>
</dbReference>
<evidence type="ECO:0000256" key="7">
    <source>
        <dbReference type="ARBA" id="ARBA00022723"/>
    </source>
</evidence>
<dbReference type="InterPro" id="IPR036866">
    <property type="entry name" value="RibonucZ/Hydroxyglut_hydro"/>
</dbReference>
<dbReference type="AlphaFoldDB" id="A0AAV6U3A8"/>
<evidence type="ECO:0000256" key="5">
    <source>
        <dbReference type="ARBA" id="ARBA00022694"/>
    </source>
</evidence>
<dbReference type="InterPro" id="IPR001279">
    <property type="entry name" value="Metallo-B-lactamas"/>
</dbReference>
<comment type="caution">
    <text evidence="12">The sequence shown here is derived from an EMBL/GenBank/DDBJ whole genome shotgun (WGS) entry which is preliminary data.</text>
</comment>
<organism evidence="12 13">
    <name type="scientific">Oedothorax gibbosus</name>
    <dbReference type="NCBI Taxonomy" id="931172"/>
    <lineage>
        <taxon>Eukaryota</taxon>
        <taxon>Metazoa</taxon>
        <taxon>Ecdysozoa</taxon>
        <taxon>Arthropoda</taxon>
        <taxon>Chelicerata</taxon>
        <taxon>Arachnida</taxon>
        <taxon>Araneae</taxon>
        <taxon>Araneomorphae</taxon>
        <taxon>Entelegynae</taxon>
        <taxon>Araneoidea</taxon>
        <taxon>Linyphiidae</taxon>
        <taxon>Erigoninae</taxon>
        <taxon>Oedothorax</taxon>
    </lineage>
</organism>
<comment type="catalytic activity">
    <reaction evidence="1">
        <text>Endonucleolytic cleavage of RNA, removing extra 3' nucleotides from tRNA precursor, generating 3' termini of tRNAs. A 3'-hydroxy group is left at the tRNA terminus and a 5'-phosphoryl group is left at the trailer molecule.</text>
        <dbReference type="EC" id="3.1.26.11"/>
    </reaction>
</comment>
<comment type="cofactor">
    <cofactor evidence="2">
        <name>Zn(2+)</name>
        <dbReference type="ChEBI" id="CHEBI:29105"/>
    </cofactor>
</comment>
<dbReference type="Proteomes" id="UP000827092">
    <property type="component" value="Unassembled WGS sequence"/>
</dbReference>
<evidence type="ECO:0000256" key="2">
    <source>
        <dbReference type="ARBA" id="ARBA00001947"/>
    </source>
</evidence>
<evidence type="ECO:0000259" key="11">
    <source>
        <dbReference type="Pfam" id="PF12706"/>
    </source>
</evidence>
<feature type="domain" description="Metallo-beta-lactamase" evidence="11">
    <location>
        <begin position="5"/>
        <end position="215"/>
    </location>
</feature>
<keyword evidence="10" id="KW-0862">Zinc</keyword>
<keyword evidence="6" id="KW-0540">Nuclease</keyword>
<dbReference type="EMBL" id="JAFNEN010000710">
    <property type="protein sequence ID" value="KAG8178216.1"/>
    <property type="molecule type" value="Genomic_DNA"/>
</dbReference>
<evidence type="ECO:0000256" key="8">
    <source>
        <dbReference type="ARBA" id="ARBA00022759"/>
    </source>
</evidence>
<dbReference type="CDD" id="cd07718">
    <property type="entry name" value="RNaseZ_ELAC1_ELAC2-C-term-like_MBL-fold"/>
    <property type="match status" value="1"/>
</dbReference>
<dbReference type="Gene3D" id="3.60.15.10">
    <property type="entry name" value="Ribonuclease Z/Hydroxyacylglutathione hydrolase-like"/>
    <property type="match status" value="2"/>
</dbReference>
<dbReference type="GO" id="GO:0005739">
    <property type="term" value="C:mitochondrion"/>
    <property type="evidence" value="ECO:0007669"/>
    <property type="project" value="TreeGrafter"/>
</dbReference>
<dbReference type="GO" id="GO:0046872">
    <property type="term" value="F:metal ion binding"/>
    <property type="evidence" value="ECO:0007669"/>
    <property type="project" value="UniProtKB-KW"/>
</dbReference>
<keyword evidence="13" id="KW-1185">Reference proteome</keyword>
<keyword evidence="5" id="KW-0819">tRNA processing</keyword>
<accession>A0AAV6U3A8</accession>
<dbReference type="InterPro" id="IPR047151">
    <property type="entry name" value="RNZ2-like"/>
</dbReference>
<dbReference type="EC" id="3.1.26.11" evidence="4"/>
<gene>
    <name evidence="12" type="ORF">JTE90_025103</name>
</gene>
<dbReference type="GO" id="GO:1990180">
    <property type="term" value="P:mitochondrial tRNA 3'-end processing"/>
    <property type="evidence" value="ECO:0007669"/>
    <property type="project" value="TreeGrafter"/>
</dbReference>
<dbReference type="PANTHER" id="PTHR12553:SF49">
    <property type="entry name" value="ZINC PHOSPHODIESTERASE ELAC PROTEIN 2"/>
    <property type="match status" value="1"/>
</dbReference>
<dbReference type="PANTHER" id="PTHR12553">
    <property type="entry name" value="ZINC PHOSPHODIESTERASE ELAC PROTEIN 2"/>
    <property type="match status" value="1"/>
</dbReference>
<reference evidence="12 13" key="1">
    <citation type="journal article" date="2022" name="Nat. Ecol. Evol.">
        <title>A masculinizing supergene underlies an exaggerated male reproductive morph in a spider.</title>
        <authorList>
            <person name="Hendrickx F."/>
            <person name="De Corte Z."/>
            <person name="Sonet G."/>
            <person name="Van Belleghem S.M."/>
            <person name="Kostlbacher S."/>
            <person name="Vangestel C."/>
        </authorList>
    </citation>
    <scope>NUCLEOTIDE SEQUENCE [LARGE SCALE GENOMIC DNA]</scope>
    <source>
        <strain evidence="12">W744_W776</strain>
    </source>
</reference>